<keyword evidence="1" id="KW-1133">Transmembrane helix</keyword>
<keyword evidence="1" id="KW-0812">Transmembrane</keyword>
<feature type="transmembrane region" description="Helical" evidence="1">
    <location>
        <begin position="46"/>
        <end position="67"/>
    </location>
</feature>
<proteinExistence type="predicted"/>
<evidence type="ECO:0000313" key="2">
    <source>
        <dbReference type="EMBL" id="WEA21234.1"/>
    </source>
</evidence>
<evidence type="ECO:0000313" key="3">
    <source>
        <dbReference type="Proteomes" id="UP001217631"/>
    </source>
</evidence>
<dbReference type="RefSeq" id="WP_192441641.1">
    <property type="nucleotide sequence ID" value="NZ_CP118677.1"/>
</dbReference>
<gene>
    <name evidence="2" type="ORF">PWA60_03280</name>
</gene>
<keyword evidence="1" id="KW-0472">Membrane</keyword>
<dbReference type="Proteomes" id="UP001217631">
    <property type="component" value="Chromosome"/>
</dbReference>
<accession>A0AAJ5S160</accession>
<dbReference type="EMBL" id="CP118677">
    <property type="protein sequence ID" value="WEA21234.1"/>
    <property type="molecule type" value="Genomic_DNA"/>
</dbReference>
<feature type="transmembrane region" description="Helical" evidence="1">
    <location>
        <begin position="142"/>
        <end position="165"/>
    </location>
</feature>
<organism evidence="2 3">
    <name type="scientific">Pseudomonas juntendi</name>
    <dbReference type="NCBI Taxonomy" id="2666183"/>
    <lineage>
        <taxon>Bacteria</taxon>
        <taxon>Pseudomonadati</taxon>
        <taxon>Pseudomonadota</taxon>
        <taxon>Gammaproteobacteria</taxon>
        <taxon>Pseudomonadales</taxon>
        <taxon>Pseudomonadaceae</taxon>
        <taxon>Pseudomonas</taxon>
    </lineage>
</organism>
<name>A0AAJ5S160_9PSED</name>
<evidence type="ECO:0000256" key="1">
    <source>
        <dbReference type="SAM" id="Phobius"/>
    </source>
</evidence>
<reference evidence="2" key="1">
    <citation type="submission" date="2023-02" db="EMBL/GenBank/DDBJ databases">
        <title>tmexCD-toprJ-like cluster.</title>
        <authorList>
            <person name="Gao X."/>
            <person name="Wang C."/>
            <person name="Liu J."/>
        </authorList>
    </citation>
    <scope>NUCLEOTIDE SEQUENCE</scope>
    <source>
        <strain evidence="2">GDW21C697WI</strain>
    </source>
</reference>
<feature type="transmembrane region" description="Helical" evidence="1">
    <location>
        <begin position="110"/>
        <end position="130"/>
    </location>
</feature>
<sequence>MFWKKDKSVRVKLITPVTLAVPPLPCQSLPTQPPIDSQDPTTNRDLAFKLVTLSAVASQAALMVYGYSHKVGYYNHFGIDINEVALSTPALLLQGYVDILDGTFRASDSYPIVAPSLTALAFVLVAAVFIKAITSRLKTNVVIGSSTWVGMLMFLAFFVPAIGLINGGDEGRKDFKTLTALDAPYGLERVQSIITDKQTKLTGHLILADGMNTFLLVDKTVFKVEDKSGRIIRQVDLRLRTDSP</sequence>
<protein>
    <submittedName>
        <fullName evidence="2">Uncharacterized protein</fullName>
    </submittedName>
</protein>
<dbReference type="AlphaFoldDB" id="A0AAJ5S160"/>